<comment type="caution">
    <text evidence="1">The sequence shown here is derived from an EMBL/GenBank/DDBJ whole genome shotgun (WGS) entry which is preliminary data.</text>
</comment>
<keyword evidence="2" id="KW-1185">Reference proteome</keyword>
<dbReference type="Proteomes" id="UP001366503">
    <property type="component" value="Unassembled WGS sequence"/>
</dbReference>
<dbReference type="RefSeq" id="WP_337095902.1">
    <property type="nucleotide sequence ID" value="NZ_JAPYKO010000024.1"/>
</dbReference>
<proteinExistence type="predicted"/>
<dbReference type="EMBL" id="JAPYKO010000024">
    <property type="protein sequence ID" value="MEI9405668.1"/>
    <property type="molecule type" value="Genomic_DNA"/>
</dbReference>
<evidence type="ECO:0000313" key="2">
    <source>
        <dbReference type="Proteomes" id="UP001366503"/>
    </source>
</evidence>
<name>A0ABU8KK68_9HYPH</name>
<reference evidence="1 2" key="1">
    <citation type="submission" date="2022-12" db="EMBL/GenBank/DDBJ databases">
        <authorList>
            <person name="Muema E."/>
        </authorList>
    </citation>
    <scope>NUCLEOTIDE SEQUENCE [LARGE SCALE GENOMIC DNA]</scope>
    <source>
        <strain evidence="2">1330</strain>
    </source>
</reference>
<sequence length="68" mass="7778">MKAYRVEEMDRDRVVAEHTIDADTPWVAAETATGSEVVNTRGDEQRWIRVTDEADKVVYRFAFKGCGQ</sequence>
<accession>A0ABU8KK68</accession>
<protein>
    <submittedName>
        <fullName evidence="1">Uncharacterized protein</fullName>
    </submittedName>
</protein>
<organism evidence="1 2">
    <name type="scientific">Mesorhizobium argentiipisi</name>
    <dbReference type="NCBI Taxonomy" id="3015175"/>
    <lineage>
        <taxon>Bacteria</taxon>
        <taxon>Pseudomonadati</taxon>
        <taxon>Pseudomonadota</taxon>
        <taxon>Alphaproteobacteria</taxon>
        <taxon>Hyphomicrobiales</taxon>
        <taxon>Phyllobacteriaceae</taxon>
        <taxon>Mesorhizobium</taxon>
    </lineage>
</organism>
<evidence type="ECO:0000313" key="1">
    <source>
        <dbReference type="EMBL" id="MEI9405668.1"/>
    </source>
</evidence>
<gene>
    <name evidence="1" type="ORF">O7A05_26385</name>
</gene>